<dbReference type="Proteomes" id="UP000349468">
    <property type="component" value="Unassembled WGS sequence"/>
</dbReference>
<protein>
    <submittedName>
        <fullName evidence="1">Uncharacterized protein</fullName>
    </submittedName>
</protein>
<dbReference type="AlphaFoldDB" id="A0A5E7PQS1"/>
<proteinExistence type="predicted"/>
<dbReference type="EMBL" id="CABVIK010000020">
    <property type="protein sequence ID" value="VVP50967.1"/>
    <property type="molecule type" value="Genomic_DNA"/>
</dbReference>
<evidence type="ECO:0000313" key="1">
    <source>
        <dbReference type="EMBL" id="VVP50967.1"/>
    </source>
</evidence>
<sequence>MNRPRYFQITYGFNKTRHIFIQPDSHMSEADAWYYACLHSGIGLSYGDNHDQQDFDALRSHAQENGLRQVSWEELP</sequence>
<reference evidence="1 2" key="1">
    <citation type="submission" date="2019-09" db="EMBL/GenBank/DDBJ databases">
        <authorList>
            <person name="Chandra G."/>
            <person name="Truman W A."/>
        </authorList>
    </citation>
    <scope>NUCLEOTIDE SEQUENCE [LARGE SCALE GENOMIC DNA]</scope>
    <source>
        <strain evidence="1">PS870</strain>
    </source>
</reference>
<organism evidence="1 2">
    <name type="scientific">Pseudomonas fluorescens</name>
    <dbReference type="NCBI Taxonomy" id="294"/>
    <lineage>
        <taxon>Bacteria</taxon>
        <taxon>Pseudomonadati</taxon>
        <taxon>Pseudomonadota</taxon>
        <taxon>Gammaproteobacteria</taxon>
        <taxon>Pseudomonadales</taxon>
        <taxon>Pseudomonadaceae</taxon>
        <taxon>Pseudomonas</taxon>
    </lineage>
</organism>
<name>A0A5E7PQS1_PSEFL</name>
<accession>A0A5E7PQS1</accession>
<dbReference type="InterPro" id="IPR046685">
    <property type="entry name" value="DUF6555"/>
</dbReference>
<evidence type="ECO:0000313" key="2">
    <source>
        <dbReference type="Proteomes" id="UP000349468"/>
    </source>
</evidence>
<dbReference type="Pfam" id="PF20192">
    <property type="entry name" value="DUF6555"/>
    <property type="match status" value="1"/>
</dbReference>
<dbReference type="GeneID" id="93691699"/>
<dbReference type="RefSeq" id="WP_077749260.1">
    <property type="nucleotide sequence ID" value="NZ_CABVIK010000020.1"/>
</dbReference>
<gene>
    <name evidence="1" type="ORF">PS870_05323</name>
</gene>